<organism evidence="1 2">
    <name type="scientific">Colletotrichum truncatum</name>
    <name type="common">Anthracnose fungus</name>
    <name type="synonym">Colletotrichum capsici</name>
    <dbReference type="NCBI Taxonomy" id="5467"/>
    <lineage>
        <taxon>Eukaryota</taxon>
        <taxon>Fungi</taxon>
        <taxon>Dikarya</taxon>
        <taxon>Ascomycota</taxon>
        <taxon>Pezizomycotina</taxon>
        <taxon>Sordariomycetes</taxon>
        <taxon>Hypocreomycetidae</taxon>
        <taxon>Glomerellales</taxon>
        <taxon>Glomerellaceae</taxon>
        <taxon>Colletotrichum</taxon>
        <taxon>Colletotrichum truncatum species complex</taxon>
    </lineage>
</organism>
<reference evidence="1 2" key="1">
    <citation type="journal article" date="2020" name="Phytopathology">
        <title>Genome Sequence Resources of Colletotrichum truncatum, C. plurivorum, C. musicola, and C. sojae: Four Species Pathogenic to Soybean (Glycine max).</title>
        <authorList>
            <person name="Rogerio F."/>
            <person name="Boufleur T.R."/>
            <person name="Ciampi-Guillardi M."/>
            <person name="Sukno S.A."/>
            <person name="Thon M.R."/>
            <person name="Massola Junior N.S."/>
            <person name="Baroncelli R."/>
        </authorList>
    </citation>
    <scope>NUCLEOTIDE SEQUENCE [LARGE SCALE GENOMIC DNA]</scope>
    <source>
        <strain evidence="1 2">CMES1059</strain>
    </source>
</reference>
<dbReference type="EMBL" id="VUJX02000005">
    <property type="protein sequence ID" value="KAL0936154.1"/>
    <property type="molecule type" value="Genomic_DNA"/>
</dbReference>
<comment type="caution">
    <text evidence="1">The sequence shown here is derived from an EMBL/GenBank/DDBJ whole genome shotgun (WGS) entry which is preliminary data.</text>
</comment>
<name>A0ACC3YW54_COLTU</name>
<keyword evidence="2" id="KW-1185">Reference proteome</keyword>
<evidence type="ECO:0000313" key="1">
    <source>
        <dbReference type="EMBL" id="KAL0936154.1"/>
    </source>
</evidence>
<dbReference type="Proteomes" id="UP000805649">
    <property type="component" value="Unassembled WGS sequence"/>
</dbReference>
<proteinExistence type="predicted"/>
<gene>
    <name evidence="1" type="ORF">CTRU02_208369</name>
</gene>
<evidence type="ECO:0000313" key="2">
    <source>
        <dbReference type="Proteomes" id="UP000805649"/>
    </source>
</evidence>
<accession>A0ACC3YW54</accession>
<sequence>MKLHAIYTTCIVVLSYLVCRASADVSCKQTGRLGSKYWEIKISEVENPAALCGRLWDGLAAWPACNVFRPNGCGTPFGNNDVYLYFTTTIICNRGMVASAFWHATYNRYGPIKC</sequence>
<protein>
    <submittedName>
        <fullName evidence="1">Uncharacterized protein</fullName>
    </submittedName>
</protein>